<keyword evidence="4 12" id="KW-0808">Transferase</keyword>
<dbReference type="PANTHER" id="PTHR11214">
    <property type="entry name" value="BETA-1,3-N-ACETYLGLUCOSAMINYLTRANSFERASE"/>
    <property type="match status" value="1"/>
</dbReference>
<evidence type="ECO:0000256" key="1">
    <source>
        <dbReference type="ARBA" id="ARBA00004323"/>
    </source>
</evidence>
<comment type="similarity">
    <text evidence="2 11">Belongs to the glycosyltransferase 31 family.</text>
</comment>
<keyword evidence="3 11" id="KW-0328">Glycosyltransferase</keyword>
<dbReference type="Gene3D" id="3.90.550.50">
    <property type="match status" value="1"/>
</dbReference>
<evidence type="ECO:0000256" key="10">
    <source>
        <dbReference type="ARBA" id="ARBA00023180"/>
    </source>
</evidence>
<dbReference type="InterPro" id="IPR002659">
    <property type="entry name" value="Glyco_trans_31"/>
</dbReference>
<dbReference type="AlphaFoldDB" id="A0A310SCA2"/>
<accession>A0A310SCA2</accession>
<feature type="transmembrane region" description="Helical" evidence="11">
    <location>
        <begin position="6"/>
        <end position="27"/>
    </location>
</feature>
<reference evidence="12 13" key="1">
    <citation type="submission" date="2015-07" db="EMBL/GenBank/DDBJ databases">
        <title>The genome of Eufriesea mexicana.</title>
        <authorList>
            <person name="Pan H."/>
            <person name="Kapheim K."/>
        </authorList>
    </citation>
    <scope>NUCLEOTIDE SEQUENCE [LARGE SCALE GENOMIC DNA]</scope>
    <source>
        <strain evidence="12">0111107269</strain>
        <tissue evidence="12">Whole body</tissue>
    </source>
</reference>
<evidence type="ECO:0000256" key="11">
    <source>
        <dbReference type="RuleBase" id="RU363063"/>
    </source>
</evidence>
<dbReference type="PANTHER" id="PTHR11214:SF235">
    <property type="entry name" value="HEXOSYLTRANSFERASE"/>
    <property type="match status" value="1"/>
</dbReference>
<evidence type="ECO:0000256" key="7">
    <source>
        <dbReference type="ARBA" id="ARBA00022989"/>
    </source>
</evidence>
<protein>
    <recommendedName>
        <fullName evidence="11">Hexosyltransferase</fullName>
        <ecNumber evidence="11">2.4.1.-</ecNumber>
    </recommendedName>
</protein>
<dbReference type="GO" id="GO:0006493">
    <property type="term" value="P:protein O-linked glycosylation"/>
    <property type="evidence" value="ECO:0007669"/>
    <property type="project" value="TreeGrafter"/>
</dbReference>
<evidence type="ECO:0000256" key="5">
    <source>
        <dbReference type="ARBA" id="ARBA00022692"/>
    </source>
</evidence>
<keyword evidence="9 11" id="KW-0472">Membrane</keyword>
<evidence type="ECO:0000256" key="9">
    <source>
        <dbReference type="ARBA" id="ARBA00023136"/>
    </source>
</evidence>
<dbReference type="Proteomes" id="UP000250275">
    <property type="component" value="Unassembled WGS sequence"/>
</dbReference>
<evidence type="ECO:0000256" key="4">
    <source>
        <dbReference type="ARBA" id="ARBA00022679"/>
    </source>
</evidence>
<proteinExistence type="inferred from homology"/>
<evidence type="ECO:0000313" key="13">
    <source>
        <dbReference type="Proteomes" id="UP000250275"/>
    </source>
</evidence>
<comment type="subcellular location">
    <subcellularLocation>
        <location evidence="1 11">Golgi apparatus membrane</location>
        <topology evidence="1 11">Single-pass type II membrane protein</topology>
    </subcellularLocation>
</comment>
<evidence type="ECO:0000256" key="2">
    <source>
        <dbReference type="ARBA" id="ARBA00008661"/>
    </source>
</evidence>
<dbReference type="Pfam" id="PF01762">
    <property type="entry name" value="Galactosyl_T"/>
    <property type="match status" value="1"/>
</dbReference>
<dbReference type="OrthoDB" id="2139606at2759"/>
<evidence type="ECO:0000313" key="12">
    <source>
        <dbReference type="EMBL" id="OAD57410.1"/>
    </source>
</evidence>
<gene>
    <name evidence="12" type="ORF">WN48_02156</name>
</gene>
<dbReference type="EC" id="2.4.1.-" evidence="11"/>
<evidence type="ECO:0000256" key="3">
    <source>
        <dbReference type="ARBA" id="ARBA00022676"/>
    </source>
</evidence>
<keyword evidence="5 11" id="KW-0812">Transmembrane</keyword>
<evidence type="ECO:0000256" key="6">
    <source>
        <dbReference type="ARBA" id="ARBA00022968"/>
    </source>
</evidence>
<dbReference type="EMBL" id="KQ761546">
    <property type="protein sequence ID" value="OAD57410.1"/>
    <property type="molecule type" value="Genomic_DNA"/>
</dbReference>
<keyword evidence="8 11" id="KW-0333">Golgi apparatus</keyword>
<keyword evidence="7 11" id="KW-1133">Transmembrane helix</keyword>
<dbReference type="GO" id="GO:0000139">
    <property type="term" value="C:Golgi membrane"/>
    <property type="evidence" value="ECO:0007669"/>
    <property type="project" value="UniProtKB-SubCell"/>
</dbReference>
<dbReference type="GO" id="GO:0016758">
    <property type="term" value="F:hexosyltransferase activity"/>
    <property type="evidence" value="ECO:0007669"/>
    <property type="project" value="InterPro"/>
</dbReference>
<evidence type="ECO:0000256" key="8">
    <source>
        <dbReference type="ARBA" id="ARBA00023034"/>
    </source>
</evidence>
<keyword evidence="6 11" id="KW-0735">Signal-anchor</keyword>
<organism evidence="12 13">
    <name type="scientific">Eufriesea mexicana</name>
    <dbReference type="NCBI Taxonomy" id="516756"/>
    <lineage>
        <taxon>Eukaryota</taxon>
        <taxon>Metazoa</taxon>
        <taxon>Ecdysozoa</taxon>
        <taxon>Arthropoda</taxon>
        <taxon>Hexapoda</taxon>
        <taxon>Insecta</taxon>
        <taxon>Pterygota</taxon>
        <taxon>Neoptera</taxon>
        <taxon>Endopterygota</taxon>
        <taxon>Hymenoptera</taxon>
        <taxon>Apocrita</taxon>
        <taxon>Aculeata</taxon>
        <taxon>Apoidea</taxon>
        <taxon>Anthophila</taxon>
        <taxon>Apidae</taxon>
        <taxon>Eufriesea</taxon>
    </lineage>
</organism>
<name>A0A310SCA2_9HYME</name>
<keyword evidence="10" id="KW-0325">Glycoprotein</keyword>
<dbReference type="FunFam" id="3.90.550.50:FF:000001">
    <property type="entry name" value="Hexosyltransferase"/>
    <property type="match status" value="1"/>
</dbReference>
<keyword evidence="13" id="KW-1185">Reference proteome</keyword>
<sequence length="275" mass="32325">MGLKLIFLIFCISTVFILSLTVLKINVISNTKLKLKYLYSASYIDKNISSVIKFIINPKCDSNFVVWIVTSSANDPSYRTALRHAYPSEILETLNITRVFLLGMPKEKNIWKYILKESQTYNDLLQGNFLENYRNLTLKHLMGLKWASSNCKATFLIKSDDDTVLDIFEILKFLQERRIKENAISGYVLKEMKPIRISNNKWFVTRQDFPENVYPDFLSGWFYITSLKVAQLLFHTSKKFKNFFWIDDVFITGILRQECGIKLEELNNFYTTDYR</sequence>